<keyword evidence="2" id="KW-1185">Reference proteome</keyword>
<name>A0A3N4ICS1_ASCIM</name>
<proteinExistence type="predicted"/>
<evidence type="ECO:0000313" key="1">
    <source>
        <dbReference type="EMBL" id="RPA79514.1"/>
    </source>
</evidence>
<sequence>MSDQTYNLSVLVYGLGINAPSHWGLALAWPSSPIGSLYNIRRNSDETAYTYEELHNIRFPDLLLEGTSVLATGISESQKLALESAFRAVEVSDGMEHCQHWVVRTIGKAEELKVVESGTRDVWNDVIEMEAEKVKEKLETQGLSWVENEGKIKRRAEGEVVDAAFFDGGKGPVEKSGSVKKIDSGFMSMFESKFTGIRYDDVDKGSQK</sequence>
<protein>
    <submittedName>
        <fullName evidence="1">Uncharacterized protein</fullName>
    </submittedName>
</protein>
<dbReference type="EMBL" id="ML119698">
    <property type="protein sequence ID" value="RPA79514.1"/>
    <property type="molecule type" value="Genomic_DNA"/>
</dbReference>
<reference evidence="1 2" key="1">
    <citation type="journal article" date="2018" name="Nat. Ecol. Evol.">
        <title>Pezizomycetes genomes reveal the molecular basis of ectomycorrhizal truffle lifestyle.</title>
        <authorList>
            <person name="Murat C."/>
            <person name="Payen T."/>
            <person name="Noel B."/>
            <person name="Kuo A."/>
            <person name="Morin E."/>
            <person name="Chen J."/>
            <person name="Kohler A."/>
            <person name="Krizsan K."/>
            <person name="Balestrini R."/>
            <person name="Da Silva C."/>
            <person name="Montanini B."/>
            <person name="Hainaut M."/>
            <person name="Levati E."/>
            <person name="Barry K.W."/>
            <person name="Belfiori B."/>
            <person name="Cichocki N."/>
            <person name="Clum A."/>
            <person name="Dockter R.B."/>
            <person name="Fauchery L."/>
            <person name="Guy J."/>
            <person name="Iotti M."/>
            <person name="Le Tacon F."/>
            <person name="Lindquist E.A."/>
            <person name="Lipzen A."/>
            <person name="Malagnac F."/>
            <person name="Mello A."/>
            <person name="Molinier V."/>
            <person name="Miyauchi S."/>
            <person name="Poulain J."/>
            <person name="Riccioni C."/>
            <person name="Rubini A."/>
            <person name="Sitrit Y."/>
            <person name="Splivallo R."/>
            <person name="Traeger S."/>
            <person name="Wang M."/>
            <person name="Zifcakova L."/>
            <person name="Wipf D."/>
            <person name="Zambonelli A."/>
            <person name="Paolocci F."/>
            <person name="Nowrousian M."/>
            <person name="Ottonello S."/>
            <person name="Baldrian P."/>
            <person name="Spatafora J.W."/>
            <person name="Henrissat B."/>
            <person name="Nagy L.G."/>
            <person name="Aury J.M."/>
            <person name="Wincker P."/>
            <person name="Grigoriev I.V."/>
            <person name="Bonfante P."/>
            <person name="Martin F.M."/>
        </authorList>
    </citation>
    <scope>NUCLEOTIDE SEQUENCE [LARGE SCALE GENOMIC DNA]</scope>
    <source>
        <strain evidence="1 2">RN42</strain>
    </source>
</reference>
<gene>
    <name evidence="1" type="ORF">BJ508DRAFT_363123</name>
</gene>
<evidence type="ECO:0000313" key="2">
    <source>
        <dbReference type="Proteomes" id="UP000275078"/>
    </source>
</evidence>
<accession>A0A3N4ICS1</accession>
<dbReference type="OrthoDB" id="4412761at2759"/>
<organism evidence="1 2">
    <name type="scientific">Ascobolus immersus RN42</name>
    <dbReference type="NCBI Taxonomy" id="1160509"/>
    <lineage>
        <taxon>Eukaryota</taxon>
        <taxon>Fungi</taxon>
        <taxon>Dikarya</taxon>
        <taxon>Ascomycota</taxon>
        <taxon>Pezizomycotina</taxon>
        <taxon>Pezizomycetes</taxon>
        <taxon>Pezizales</taxon>
        <taxon>Ascobolaceae</taxon>
        <taxon>Ascobolus</taxon>
    </lineage>
</organism>
<dbReference type="Proteomes" id="UP000275078">
    <property type="component" value="Unassembled WGS sequence"/>
</dbReference>
<dbReference type="AlphaFoldDB" id="A0A3N4ICS1"/>